<keyword evidence="3" id="KW-0597">Phosphoprotein</keyword>
<comment type="similarity">
    <text evidence="9">Belongs to the HSF family.</text>
</comment>
<dbReference type="InterPro" id="IPR036388">
    <property type="entry name" value="WH-like_DNA-bd_sf"/>
</dbReference>
<evidence type="ECO:0000313" key="13">
    <source>
        <dbReference type="Proteomes" id="UP001187192"/>
    </source>
</evidence>
<dbReference type="InterPro" id="IPR000232">
    <property type="entry name" value="HSF_DNA-bd"/>
</dbReference>
<feature type="region of interest" description="Disordered" evidence="10">
    <location>
        <begin position="212"/>
        <end position="244"/>
    </location>
</feature>
<keyword evidence="4" id="KW-0805">Transcription regulation</keyword>
<dbReference type="GO" id="GO:0000978">
    <property type="term" value="F:RNA polymerase II cis-regulatory region sequence-specific DNA binding"/>
    <property type="evidence" value="ECO:0007669"/>
    <property type="project" value="TreeGrafter"/>
</dbReference>
<feature type="domain" description="HSF-type DNA-binding" evidence="11">
    <location>
        <begin position="165"/>
        <end position="189"/>
    </location>
</feature>
<dbReference type="FunFam" id="1.10.10.10:FF:000037">
    <property type="entry name" value="Heat stress transcription factor B-4"/>
    <property type="match status" value="1"/>
</dbReference>
<dbReference type="SMART" id="SM00415">
    <property type="entry name" value="HSF"/>
    <property type="match status" value="1"/>
</dbReference>
<keyword evidence="6" id="KW-0238">DNA-binding</keyword>
<comment type="caution">
    <text evidence="12">The sequence shown here is derived from an EMBL/GenBank/DDBJ whole genome shotgun (WGS) entry which is preliminary data.</text>
</comment>
<dbReference type="Pfam" id="PF00447">
    <property type="entry name" value="HSF_DNA-bind"/>
    <property type="match status" value="1"/>
</dbReference>
<evidence type="ECO:0000256" key="4">
    <source>
        <dbReference type="ARBA" id="ARBA00023015"/>
    </source>
</evidence>
<reference evidence="12" key="1">
    <citation type="submission" date="2023-07" db="EMBL/GenBank/DDBJ databases">
        <title>draft genome sequence of fig (Ficus carica).</title>
        <authorList>
            <person name="Takahashi T."/>
            <person name="Nishimura K."/>
        </authorList>
    </citation>
    <scope>NUCLEOTIDE SEQUENCE</scope>
</reference>
<dbReference type="GO" id="GO:0005634">
    <property type="term" value="C:nucleus"/>
    <property type="evidence" value="ECO:0007669"/>
    <property type="project" value="UniProtKB-SubCell"/>
</dbReference>
<evidence type="ECO:0000256" key="1">
    <source>
        <dbReference type="ARBA" id="ARBA00004123"/>
    </source>
</evidence>
<dbReference type="SUPFAM" id="SSF46785">
    <property type="entry name" value="Winged helix' DNA-binding domain"/>
    <property type="match status" value="1"/>
</dbReference>
<evidence type="ECO:0000313" key="12">
    <source>
        <dbReference type="EMBL" id="GMN38397.1"/>
    </source>
</evidence>
<dbReference type="EMBL" id="BTGU01000008">
    <property type="protein sequence ID" value="GMN38397.1"/>
    <property type="molecule type" value="Genomic_DNA"/>
</dbReference>
<dbReference type="InterPro" id="IPR036390">
    <property type="entry name" value="WH_DNA-bd_sf"/>
</dbReference>
<dbReference type="GO" id="GO:0006357">
    <property type="term" value="P:regulation of transcription by RNA polymerase II"/>
    <property type="evidence" value="ECO:0007669"/>
    <property type="project" value="TreeGrafter"/>
</dbReference>
<keyword evidence="13" id="KW-1185">Reference proteome</keyword>
<sequence>MLYVELMKKVENSDDNDNDGFEVERDGGCNMKNDGNIRDEYFNVNMEPPRVYDAASAPGNECDVLDVPTLEERPNQETTTSAPTPKRQRSCVEVDPVMDHCEPLAIDDKVMVKSREIGDDGSVAPFPRKCFEMVDDNSTDSIISWNDTGDCFVIWDMTQFSVQLLPKFFKHNNFSSFMRQLNIYGFRKIDTDRWIFANDGFMRGQKHLLKNIRRRKNVKGPDQRESSQQKEQQPDEPQEKGEIENGLWKEVENLKIGKTALMQELVKLQQHQEISENKLLLLRERLQGMEKNQQQMLSFLVMAMQNPGFFIQLLQPKENNWRVAEAGNMLEQGPSDDKTMASDGTIVTYQPPMNGTSGSAFTPTSDAENPPDSSSYPDGMQDFFLNSDFFKVLMDEKLCSLESLAPLVLPDTDDGSWKQLLSASPFRENVEDTKEDAEETFETGMEVELTVTPLESSQNFDLFEQMEKLQHFGTESTVYETNLVNAQSLDTLTEQMGLLSSETEN</sequence>
<comment type="subunit">
    <text evidence="2">Homotrimer.</text>
</comment>
<evidence type="ECO:0000256" key="9">
    <source>
        <dbReference type="RuleBase" id="RU004020"/>
    </source>
</evidence>
<dbReference type="AlphaFoldDB" id="A0AA88D259"/>
<accession>A0AA88D259</accession>
<dbReference type="PANTHER" id="PTHR10015:SF325">
    <property type="entry name" value="HEAT STRESS TRANSCRIPTION FACTOR A-8"/>
    <property type="match status" value="1"/>
</dbReference>
<keyword evidence="7" id="KW-0804">Transcription</keyword>
<keyword evidence="8" id="KW-0539">Nucleus</keyword>
<evidence type="ECO:0000256" key="7">
    <source>
        <dbReference type="ARBA" id="ARBA00023163"/>
    </source>
</evidence>
<dbReference type="PROSITE" id="PS00434">
    <property type="entry name" value="HSF_DOMAIN"/>
    <property type="match status" value="1"/>
</dbReference>
<organism evidence="12 13">
    <name type="scientific">Ficus carica</name>
    <name type="common">Common fig</name>
    <dbReference type="NCBI Taxonomy" id="3494"/>
    <lineage>
        <taxon>Eukaryota</taxon>
        <taxon>Viridiplantae</taxon>
        <taxon>Streptophyta</taxon>
        <taxon>Embryophyta</taxon>
        <taxon>Tracheophyta</taxon>
        <taxon>Spermatophyta</taxon>
        <taxon>Magnoliopsida</taxon>
        <taxon>eudicotyledons</taxon>
        <taxon>Gunneridae</taxon>
        <taxon>Pentapetalae</taxon>
        <taxon>rosids</taxon>
        <taxon>fabids</taxon>
        <taxon>Rosales</taxon>
        <taxon>Moraceae</taxon>
        <taxon>Ficeae</taxon>
        <taxon>Ficus</taxon>
    </lineage>
</organism>
<dbReference type="Gene3D" id="1.10.10.10">
    <property type="entry name" value="Winged helix-like DNA-binding domain superfamily/Winged helix DNA-binding domain"/>
    <property type="match status" value="1"/>
</dbReference>
<name>A0AA88D259_FICCA</name>
<feature type="compositionally biased region" description="Basic and acidic residues" evidence="10">
    <location>
        <begin position="219"/>
        <end position="228"/>
    </location>
</feature>
<protein>
    <recommendedName>
        <fullName evidence="11">HSF-type DNA-binding domain-containing protein</fullName>
    </recommendedName>
</protein>
<keyword evidence="5" id="KW-0346">Stress response</keyword>
<feature type="region of interest" description="Disordered" evidence="10">
    <location>
        <begin position="67"/>
        <end position="90"/>
    </location>
</feature>
<evidence type="ECO:0000256" key="6">
    <source>
        <dbReference type="ARBA" id="ARBA00023125"/>
    </source>
</evidence>
<evidence type="ECO:0000256" key="2">
    <source>
        <dbReference type="ARBA" id="ARBA00011233"/>
    </source>
</evidence>
<evidence type="ECO:0000256" key="3">
    <source>
        <dbReference type="ARBA" id="ARBA00022553"/>
    </source>
</evidence>
<proteinExistence type="inferred from homology"/>
<gene>
    <name evidence="12" type="ORF">TIFTF001_007638</name>
</gene>
<evidence type="ECO:0000256" key="5">
    <source>
        <dbReference type="ARBA" id="ARBA00023016"/>
    </source>
</evidence>
<dbReference type="PRINTS" id="PR00056">
    <property type="entry name" value="HSFDOMAIN"/>
</dbReference>
<dbReference type="GO" id="GO:0034605">
    <property type="term" value="P:cellular response to heat"/>
    <property type="evidence" value="ECO:0007669"/>
    <property type="project" value="TreeGrafter"/>
</dbReference>
<dbReference type="GO" id="GO:0003700">
    <property type="term" value="F:DNA-binding transcription factor activity"/>
    <property type="evidence" value="ECO:0007669"/>
    <property type="project" value="InterPro"/>
</dbReference>
<evidence type="ECO:0000259" key="11">
    <source>
        <dbReference type="PROSITE" id="PS00434"/>
    </source>
</evidence>
<feature type="region of interest" description="Disordered" evidence="10">
    <location>
        <begin position="352"/>
        <end position="374"/>
    </location>
</feature>
<comment type="subcellular location">
    <subcellularLocation>
        <location evidence="1">Nucleus</location>
    </subcellularLocation>
</comment>
<dbReference type="PANTHER" id="PTHR10015">
    <property type="entry name" value="HEAT SHOCK TRANSCRIPTION FACTOR"/>
    <property type="match status" value="1"/>
</dbReference>
<evidence type="ECO:0000256" key="10">
    <source>
        <dbReference type="SAM" id="MobiDB-lite"/>
    </source>
</evidence>
<evidence type="ECO:0000256" key="8">
    <source>
        <dbReference type="ARBA" id="ARBA00023242"/>
    </source>
</evidence>
<dbReference type="Proteomes" id="UP001187192">
    <property type="component" value="Unassembled WGS sequence"/>
</dbReference>